<accession>F1A4E9</accession>
<dbReference type="RefSeq" id="XP_003294544.1">
    <property type="nucleotide sequence ID" value="XM_003294496.1"/>
</dbReference>
<evidence type="ECO:0000313" key="2">
    <source>
        <dbReference type="Proteomes" id="UP000001064"/>
    </source>
</evidence>
<keyword evidence="2" id="KW-1185">Reference proteome</keyword>
<reference evidence="2" key="1">
    <citation type="journal article" date="2011" name="Genome Biol.">
        <title>Comparative genomics of the social amoebae Dictyostelium discoideum and Dictyostelium purpureum.</title>
        <authorList>
            <consortium name="US DOE Joint Genome Institute (JGI-PGF)"/>
            <person name="Sucgang R."/>
            <person name="Kuo A."/>
            <person name="Tian X."/>
            <person name="Salerno W."/>
            <person name="Parikh A."/>
            <person name="Feasley C.L."/>
            <person name="Dalin E."/>
            <person name="Tu H."/>
            <person name="Huang E."/>
            <person name="Barry K."/>
            <person name="Lindquist E."/>
            <person name="Shapiro H."/>
            <person name="Bruce D."/>
            <person name="Schmutz J."/>
            <person name="Salamov A."/>
            <person name="Fey P."/>
            <person name="Gaudet P."/>
            <person name="Anjard C."/>
            <person name="Babu M.M."/>
            <person name="Basu S."/>
            <person name="Bushmanova Y."/>
            <person name="van der Wel H."/>
            <person name="Katoh-Kurasawa M."/>
            <person name="Dinh C."/>
            <person name="Coutinho P.M."/>
            <person name="Saito T."/>
            <person name="Elias M."/>
            <person name="Schaap P."/>
            <person name="Kay R.R."/>
            <person name="Henrissat B."/>
            <person name="Eichinger L."/>
            <person name="Rivero F."/>
            <person name="Putnam N.H."/>
            <person name="West C.M."/>
            <person name="Loomis W.F."/>
            <person name="Chisholm R.L."/>
            <person name="Shaulsky G."/>
            <person name="Strassmann J.E."/>
            <person name="Queller D.C."/>
            <person name="Kuspa A."/>
            <person name="Grigoriev I.V."/>
        </authorList>
    </citation>
    <scope>NUCLEOTIDE SEQUENCE [LARGE SCALE GENOMIC DNA]</scope>
    <source>
        <strain evidence="2">QSDP1</strain>
    </source>
</reference>
<dbReference type="GeneID" id="10506923"/>
<gene>
    <name evidence="1" type="ORF">DICPUDRAFT_85014</name>
</gene>
<dbReference type="EMBL" id="GL871516">
    <property type="protein sequence ID" value="EGC28930.1"/>
    <property type="molecule type" value="Genomic_DNA"/>
</dbReference>
<protein>
    <submittedName>
        <fullName evidence="1">Uncharacterized protein</fullName>
    </submittedName>
</protein>
<dbReference type="InParanoid" id="F1A4E9"/>
<proteinExistence type="predicted"/>
<dbReference type="Proteomes" id="UP000001064">
    <property type="component" value="Unassembled WGS sequence"/>
</dbReference>
<dbReference type="AlphaFoldDB" id="F1A4E9"/>
<sequence length="120" mass="13216">MVITFRLIDYCYKVNILTLAFSLKNSYSNNNTTTAAPEPTTFSLKNSNRNYNLNNISEYSNLNNNSISLVQSASCSSISSCNSNDINGSGCSGGCNNKNSNSFLINNGLKEHQLKKRKNK</sequence>
<name>F1A4E9_DICPU</name>
<dbReference type="KEGG" id="dpp:DICPUDRAFT_85014"/>
<dbReference type="VEuPathDB" id="AmoebaDB:DICPUDRAFT_85014"/>
<organism evidence="1 2">
    <name type="scientific">Dictyostelium purpureum</name>
    <name type="common">Slime mold</name>
    <dbReference type="NCBI Taxonomy" id="5786"/>
    <lineage>
        <taxon>Eukaryota</taxon>
        <taxon>Amoebozoa</taxon>
        <taxon>Evosea</taxon>
        <taxon>Eumycetozoa</taxon>
        <taxon>Dictyostelia</taxon>
        <taxon>Dictyosteliales</taxon>
        <taxon>Dictyosteliaceae</taxon>
        <taxon>Dictyostelium</taxon>
    </lineage>
</organism>
<evidence type="ECO:0000313" key="1">
    <source>
        <dbReference type="EMBL" id="EGC28930.1"/>
    </source>
</evidence>